<keyword evidence="2 6" id="KW-0349">Heme</keyword>
<organism evidence="8 9">
    <name type="scientific">Maridesulfovibrio salexigens (strain ATCC 14822 / DSM 2638 / NCIMB 8403 / VKM B-1763)</name>
    <name type="common">Desulfovibrio salexigens</name>
    <dbReference type="NCBI Taxonomy" id="526222"/>
    <lineage>
        <taxon>Bacteria</taxon>
        <taxon>Pseudomonadati</taxon>
        <taxon>Thermodesulfobacteriota</taxon>
        <taxon>Desulfovibrionia</taxon>
        <taxon>Desulfovibrionales</taxon>
        <taxon>Desulfovibrionaceae</taxon>
        <taxon>Maridesulfovibrio</taxon>
    </lineage>
</organism>
<keyword evidence="5 6" id="KW-0408">Iron</keyword>
<feature type="binding site" description="axial binding residue" evidence="6">
    <location>
        <position position="43"/>
    </location>
    <ligand>
        <name>heme c</name>
        <dbReference type="ChEBI" id="CHEBI:61717"/>
        <label>1</label>
    </ligand>
    <ligandPart>
        <name>Fe</name>
        <dbReference type="ChEBI" id="CHEBI:18248"/>
    </ligandPart>
</feature>
<evidence type="ECO:0000256" key="3">
    <source>
        <dbReference type="ARBA" id="ARBA00022723"/>
    </source>
</evidence>
<dbReference type="Gene3D" id="3.90.10.10">
    <property type="entry name" value="Cytochrome C3"/>
    <property type="match status" value="1"/>
</dbReference>
<feature type="binding site" description="axial binding residue" evidence="6">
    <location>
        <position position="29"/>
    </location>
    <ligand>
        <name>heme c</name>
        <dbReference type="ChEBI" id="CHEBI:61717"/>
        <label>1</label>
    </ligand>
    <ligandPart>
        <name>Fe</name>
        <dbReference type="ChEBI" id="CHEBI:18248"/>
    </ligandPart>
</feature>
<dbReference type="EMBL" id="CP001649">
    <property type="protein sequence ID" value="ACS79447.1"/>
    <property type="molecule type" value="Genomic_DNA"/>
</dbReference>
<feature type="domain" description="Class III cytochrome C" evidence="7">
    <location>
        <begin position="20"/>
        <end position="106"/>
    </location>
</feature>
<evidence type="ECO:0000259" key="7">
    <source>
        <dbReference type="Pfam" id="PF02085"/>
    </source>
</evidence>
<feature type="binding site" description="axial binding residue" evidence="6">
    <location>
        <position position="105"/>
    </location>
    <ligand>
        <name>heme c</name>
        <dbReference type="ChEBI" id="CHEBI:61717"/>
        <label>1</label>
    </ligand>
    <ligandPart>
        <name>Fe</name>
        <dbReference type="ChEBI" id="CHEBI:18248"/>
    </ligandPart>
</feature>
<feature type="binding site" description="axial binding residue" evidence="6">
    <location>
        <position position="106"/>
    </location>
    <ligand>
        <name>heme c</name>
        <dbReference type="ChEBI" id="CHEBI:61717"/>
        <label>1</label>
    </ligand>
    <ligandPart>
        <name>Fe</name>
        <dbReference type="ChEBI" id="CHEBI:18248"/>
    </ligandPart>
</feature>
<feature type="binding site" description="axial binding residue" evidence="6">
    <location>
        <position position="55"/>
    </location>
    <ligand>
        <name>heme c</name>
        <dbReference type="ChEBI" id="CHEBI:61717"/>
        <label>1</label>
    </ligand>
    <ligandPart>
        <name>Fe</name>
        <dbReference type="ChEBI" id="CHEBI:18248"/>
    </ligandPart>
</feature>
<keyword evidence="9" id="KW-1185">Reference proteome</keyword>
<evidence type="ECO:0000256" key="1">
    <source>
        <dbReference type="ARBA" id="ARBA00022448"/>
    </source>
</evidence>
<accession>C6BRK7</accession>
<proteinExistence type="predicted"/>
<dbReference type="Proteomes" id="UP000002601">
    <property type="component" value="Chromosome"/>
</dbReference>
<reference evidence="8 9" key="1">
    <citation type="submission" date="2009-06" db="EMBL/GenBank/DDBJ databases">
        <title>Complete sequence of Desulfovibrio salexigens DSM 2638.</title>
        <authorList>
            <consortium name="US DOE Joint Genome Institute"/>
            <person name="Lucas S."/>
            <person name="Copeland A."/>
            <person name="Lapidus A."/>
            <person name="Glavina del Rio T."/>
            <person name="Tice H."/>
            <person name="Bruce D."/>
            <person name="Goodwin L."/>
            <person name="Pitluck S."/>
            <person name="Munk A.C."/>
            <person name="Brettin T."/>
            <person name="Detter J.C."/>
            <person name="Han C."/>
            <person name="Tapia R."/>
            <person name="Larimer F."/>
            <person name="Land M."/>
            <person name="Hauser L."/>
            <person name="Kyrpides N."/>
            <person name="Anderson I."/>
            <person name="Wall J.D."/>
            <person name="Arkin A.P."/>
            <person name="Dehal P."/>
            <person name="Chivian D."/>
            <person name="Giles B."/>
            <person name="Hazen T.C."/>
        </authorList>
    </citation>
    <scope>NUCLEOTIDE SEQUENCE [LARGE SCALE GENOMIC DNA]</scope>
    <source>
        <strain evidence="9">ATCC 14822 / DSM 2638 / NCIMB 8403 / VKM B-1763</strain>
    </source>
</reference>
<feature type="binding site" description="axial binding residue" evidence="6">
    <location>
        <position position="44"/>
    </location>
    <ligand>
        <name>heme c</name>
        <dbReference type="ChEBI" id="CHEBI:61717"/>
        <label>1</label>
    </ligand>
    <ligandPart>
        <name>Fe</name>
        <dbReference type="ChEBI" id="CHEBI:18248"/>
    </ligandPart>
</feature>
<dbReference type="HOGENOM" id="CLU_1988999_0_0_7"/>
<dbReference type="KEGG" id="dsa:Desal_1385"/>
<dbReference type="CDD" id="cd08168">
    <property type="entry name" value="Cytochrom_C3"/>
    <property type="match status" value="1"/>
</dbReference>
<feature type="binding site" description="axial binding residue" evidence="6">
    <location>
        <position position="42"/>
    </location>
    <ligand>
        <name>heme c</name>
        <dbReference type="ChEBI" id="CHEBI:61717"/>
        <label>1</label>
    </ligand>
    <ligandPart>
        <name>Fe</name>
        <dbReference type="ChEBI" id="CHEBI:18248"/>
    </ligandPart>
</feature>
<feature type="binding site" description="axial binding residue" evidence="6">
    <location>
        <position position="39"/>
    </location>
    <ligand>
        <name>heme c</name>
        <dbReference type="ChEBI" id="CHEBI:61717"/>
        <label>1</label>
    </ligand>
    <ligandPart>
        <name>Fe</name>
        <dbReference type="ChEBI" id="CHEBI:18248"/>
    </ligandPart>
</feature>
<evidence type="ECO:0000256" key="2">
    <source>
        <dbReference type="ARBA" id="ARBA00022617"/>
    </source>
</evidence>
<dbReference type="AlphaFoldDB" id="C6BRK7"/>
<dbReference type="SUPFAM" id="SSF48695">
    <property type="entry name" value="Multiheme cytochromes"/>
    <property type="match status" value="1"/>
</dbReference>
<feature type="binding site" description="axial binding residue" evidence="6">
    <location>
        <position position="102"/>
    </location>
    <ligand>
        <name>heme c</name>
        <dbReference type="ChEBI" id="CHEBI:61717"/>
        <label>1</label>
    </ligand>
    <ligandPart>
        <name>Fe</name>
        <dbReference type="ChEBI" id="CHEBI:18248"/>
    </ligandPart>
</feature>
<feature type="binding site" description="axial binding residue" evidence="6">
    <location>
        <position position="89"/>
    </location>
    <ligand>
        <name>heme c</name>
        <dbReference type="ChEBI" id="CHEBI:61717"/>
        <label>1</label>
    </ligand>
    <ligandPart>
        <name>Fe</name>
        <dbReference type="ChEBI" id="CHEBI:18248"/>
    </ligandPart>
</feature>
<dbReference type="GO" id="GO:0046872">
    <property type="term" value="F:metal ion binding"/>
    <property type="evidence" value="ECO:0007669"/>
    <property type="project" value="UniProtKB-KW"/>
</dbReference>
<dbReference type="InterPro" id="IPR036280">
    <property type="entry name" value="Multihaem_cyt_sf"/>
</dbReference>
<keyword evidence="1" id="KW-0813">Transport</keyword>
<evidence type="ECO:0000256" key="6">
    <source>
        <dbReference type="PIRSR" id="PIRSR602322-1"/>
    </source>
</evidence>
<keyword evidence="3 6" id="KW-0479">Metal-binding</keyword>
<evidence type="ECO:0000313" key="9">
    <source>
        <dbReference type="Proteomes" id="UP000002601"/>
    </source>
</evidence>
<dbReference type="PRINTS" id="PR00609">
    <property type="entry name" value="CYTOCHROMEC3"/>
</dbReference>
<sequence>MSSPNDDSSKDFITPYNSTNFHDGVSFSHQEHAEEGIDCFTCHHTDQNKEEIQACRTCHNDTSEQAINDPEGYYQAWHSKTSKQSCVGCHQTVKDDIAPKTCKSCHLGHEREDRHSRHDDRKYRS</sequence>
<dbReference type="InterPro" id="IPR002322">
    <property type="entry name" value="Cyt_c_III"/>
</dbReference>
<feature type="binding site" description="axial binding residue" evidence="6">
    <location>
        <position position="86"/>
    </location>
    <ligand>
        <name>heme c</name>
        <dbReference type="ChEBI" id="CHEBI:61717"/>
        <label>2</label>
    </ligand>
    <ligandPart>
        <name>Fe</name>
        <dbReference type="ChEBI" id="CHEBI:18248"/>
    </ligandPart>
</feature>
<feature type="binding site" description="axial binding residue" evidence="6">
    <location>
        <position position="32"/>
    </location>
    <ligand>
        <name>heme c</name>
        <dbReference type="ChEBI" id="CHEBI:61717"/>
        <label>1</label>
    </ligand>
    <ligandPart>
        <name>Fe</name>
        <dbReference type="ChEBI" id="CHEBI:18248"/>
    </ligandPart>
</feature>
<evidence type="ECO:0000313" key="8">
    <source>
        <dbReference type="EMBL" id="ACS79447.1"/>
    </source>
</evidence>
<dbReference type="InterPro" id="IPR020942">
    <property type="entry name" value="Cyt_c_III_dom"/>
</dbReference>
<name>C6BRK7_MARSD</name>
<evidence type="ECO:0000256" key="5">
    <source>
        <dbReference type="ARBA" id="ARBA00023004"/>
    </source>
</evidence>
<protein>
    <submittedName>
        <fullName evidence="8">Cytochrome c class III</fullName>
    </submittedName>
</protein>
<comment type="cofactor">
    <cofactor evidence="6">
        <name>heme c</name>
        <dbReference type="ChEBI" id="CHEBI:61717"/>
    </cofactor>
    <text evidence="6">Binds 4 heme c groups covalently per monomer.</text>
</comment>
<dbReference type="STRING" id="526222.Desal_1385"/>
<feature type="binding site" description="axial binding residue" evidence="6">
    <location>
        <position position="90"/>
    </location>
    <ligand>
        <name>heme c</name>
        <dbReference type="ChEBI" id="CHEBI:61717"/>
        <label>1</label>
    </ligand>
    <ligandPart>
        <name>Fe</name>
        <dbReference type="ChEBI" id="CHEBI:18248"/>
    </ligandPart>
</feature>
<dbReference type="Pfam" id="PF02085">
    <property type="entry name" value="Cytochrom_CIII"/>
    <property type="match status" value="1"/>
</dbReference>
<feature type="binding site" description="axial binding residue" evidence="6">
    <location>
        <position position="59"/>
    </location>
    <ligand>
        <name>heme c</name>
        <dbReference type="ChEBI" id="CHEBI:61717"/>
        <label>1</label>
    </ligand>
    <ligandPart>
        <name>Fe</name>
        <dbReference type="ChEBI" id="CHEBI:18248"/>
    </ligandPart>
</feature>
<evidence type="ECO:0000256" key="4">
    <source>
        <dbReference type="ARBA" id="ARBA00022982"/>
    </source>
</evidence>
<dbReference type="GO" id="GO:0009055">
    <property type="term" value="F:electron transfer activity"/>
    <property type="evidence" value="ECO:0007669"/>
    <property type="project" value="InterPro"/>
</dbReference>
<dbReference type="GO" id="GO:0020037">
    <property type="term" value="F:heme binding"/>
    <property type="evidence" value="ECO:0007669"/>
    <property type="project" value="InterPro"/>
</dbReference>
<gene>
    <name evidence="8" type="ordered locus">Desal_1385</name>
</gene>
<feature type="binding site" description="axial binding residue" evidence="6">
    <location>
        <position position="58"/>
    </location>
    <ligand>
        <name>heme c</name>
        <dbReference type="ChEBI" id="CHEBI:61717"/>
        <label>1</label>
    </ligand>
    <ligandPart>
        <name>Fe</name>
        <dbReference type="ChEBI" id="CHEBI:18248"/>
    </ligandPart>
</feature>
<keyword evidence="4" id="KW-0249">Electron transport</keyword>